<protein>
    <submittedName>
        <fullName evidence="1">Uncharacterized protein</fullName>
    </submittedName>
</protein>
<reference evidence="1 2" key="2">
    <citation type="journal article" date="2017" name="Front. Plant Sci.">
        <title>Gene Classification and Mining of Molecular Markers Useful in Red Clover (Trifolium pratense) Breeding.</title>
        <authorList>
            <person name="Istvanek J."/>
            <person name="Dluhosova J."/>
            <person name="Dluhos P."/>
            <person name="Patkova L."/>
            <person name="Nedelnik J."/>
            <person name="Repkova J."/>
        </authorList>
    </citation>
    <scope>NUCLEOTIDE SEQUENCE [LARGE SCALE GENOMIC DNA]</scope>
    <source>
        <strain evidence="2">cv. Tatra</strain>
        <tissue evidence="1">Young leaves</tissue>
    </source>
</reference>
<feature type="non-terminal residue" evidence="1">
    <location>
        <position position="33"/>
    </location>
</feature>
<evidence type="ECO:0000313" key="1">
    <source>
        <dbReference type="EMBL" id="PNX80401.1"/>
    </source>
</evidence>
<reference evidence="1 2" key="1">
    <citation type="journal article" date="2014" name="Am. J. Bot.">
        <title>Genome assembly and annotation for red clover (Trifolium pratense; Fabaceae).</title>
        <authorList>
            <person name="Istvanek J."/>
            <person name="Jaros M."/>
            <person name="Krenek A."/>
            <person name="Repkova J."/>
        </authorList>
    </citation>
    <scope>NUCLEOTIDE SEQUENCE [LARGE SCALE GENOMIC DNA]</scope>
    <source>
        <strain evidence="2">cv. Tatra</strain>
        <tissue evidence="1">Young leaves</tissue>
    </source>
</reference>
<gene>
    <name evidence="1" type="ORF">L195_g036400</name>
</gene>
<evidence type="ECO:0000313" key="2">
    <source>
        <dbReference type="Proteomes" id="UP000236291"/>
    </source>
</evidence>
<comment type="caution">
    <text evidence="1">The sequence shown here is derived from an EMBL/GenBank/DDBJ whole genome shotgun (WGS) entry which is preliminary data.</text>
</comment>
<organism evidence="1 2">
    <name type="scientific">Trifolium pratense</name>
    <name type="common">Red clover</name>
    <dbReference type="NCBI Taxonomy" id="57577"/>
    <lineage>
        <taxon>Eukaryota</taxon>
        <taxon>Viridiplantae</taxon>
        <taxon>Streptophyta</taxon>
        <taxon>Embryophyta</taxon>
        <taxon>Tracheophyta</taxon>
        <taxon>Spermatophyta</taxon>
        <taxon>Magnoliopsida</taxon>
        <taxon>eudicotyledons</taxon>
        <taxon>Gunneridae</taxon>
        <taxon>Pentapetalae</taxon>
        <taxon>rosids</taxon>
        <taxon>fabids</taxon>
        <taxon>Fabales</taxon>
        <taxon>Fabaceae</taxon>
        <taxon>Papilionoideae</taxon>
        <taxon>50 kb inversion clade</taxon>
        <taxon>NPAAA clade</taxon>
        <taxon>Hologalegina</taxon>
        <taxon>IRL clade</taxon>
        <taxon>Trifolieae</taxon>
        <taxon>Trifolium</taxon>
    </lineage>
</organism>
<dbReference type="Proteomes" id="UP000236291">
    <property type="component" value="Unassembled WGS sequence"/>
</dbReference>
<dbReference type="EMBL" id="ASHM01037876">
    <property type="protein sequence ID" value="PNX80401.1"/>
    <property type="molecule type" value="Genomic_DNA"/>
</dbReference>
<dbReference type="AlphaFoldDB" id="A0A2K3LPD4"/>
<name>A0A2K3LPD4_TRIPR</name>
<proteinExistence type="predicted"/>
<sequence length="33" mass="3928">MKQNAERWKRREEKTLSLPDEGEGFYLCASLQN</sequence>
<accession>A0A2K3LPD4</accession>